<dbReference type="KEGG" id="pgri:PgNI_03955"/>
<organism evidence="2 3">
    <name type="scientific">Pyricularia grisea</name>
    <name type="common">Crabgrass-specific blast fungus</name>
    <name type="synonym">Magnaporthe grisea</name>
    <dbReference type="NCBI Taxonomy" id="148305"/>
    <lineage>
        <taxon>Eukaryota</taxon>
        <taxon>Fungi</taxon>
        <taxon>Dikarya</taxon>
        <taxon>Ascomycota</taxon>
        <taxon>Pezizomycotina</taxon>
        <taxon>Sordariomycetes</taxon>
        <taxon>Sordariomycetidae</taxon>
        <taxon>Magnaporthales</taxon>
        <taxon>Pyriculariaceae</taxon>
        <taxon>Pyricularia</taxon>
    </lineage>
</organism>
<reference evidence="3" key="1">
    <citation type="journal article" date="2019" name="Mol. Biol. Evol.">
        <title>Blast fungal genomes show frequent chromosomal changes, gene gains and losses, and effector gene turnover.</title>
        <authorList>
            <person name="Gomez Luciano L.B."/>
            <person name="Jason Tsai I."/>
            <person name="Chuma I."/>
            <person name="Tosa Y."/>
            <person name="Chen Y.H."/>
            <person name="Li J.Y."/>
            <person name="Li M.Y."/>
            <person name="Jade Lu M.Y."/>
            <person name="Nakayashiki H."/>
            <person name="Li W.H."/>
        </authorList>
    </citation>
    <scope>NUCLEOTIDE SEQUENCE</scope>
    <source>
        <strain evidence="3">NI907</strain>
    </source>
</reference>
<proteinExistence type="inferred from homology"/>
<dbReference type="PANTHER" id="PTHR43591:SF10">
    <property type="entry name" value="ABC TRANSMEMBRANE TYPE-1 DOMAIN-CONTAINING PROTEIN-RELATED"/>
    <property type="match status" value="1"/>
</dbReference>
<gene>
    <name evidence="3" type="ORF">PgNI_03955</name>
</gene>
<dbReference type="InterPro" id="IPR029063">
    <property type="entry name" value="SAM-dependent_MTases_sf"/>
</dbReference>
<protein>
    <recommendedName>
        <fullName evidence="4">Methyltransferase domain-containing protein</fullName>
    </recommendedName>
</protein>
<comment type="similarity">
    <text evidence="1">Belongs to the methyltransferase superfamily. LaeA methyltransferase family.</text>
</comment>
<sequence length="390" mass="43752">MHGALSVSLDALERAGLVSSEILRLRMEGQVDVLEPVSSSDSSLELDERDLAVTSDYDPSIDGNSEVGSVTSSIYAHIHEHGRRYRELVSLMIRKRISRSFLEKAQVVPNKYKYGRYPIPNDENEEGRESLRHSMVLTLLKGKMFLAPIGDNPQRIVDLGTGFGQWAIEMGDAFPSAQITGIDLSPVQPVWVPPNVNFVVDDIEEDAWGKDGVFDYVHLRVTASLLKDPIKVAATAFNKLKPGGWIEFQEIYPKVSCDDGSMPDDFPLIELYDLIERLLAQHSGFQIFIAEHLPDELERLGYVNIQRRVFNIPVGTWAMSRRLSRAGYLFRVVVAELVPVLAAKAEQIGIPSEEVEGLSCRVLESMHAEQPTNVHAYVPFHFIWAQKPEL</sequence>
<dbReference type="Proteomes" id="UP000515153">
    <property type="component" value="Unplaced"/>
</dbReference>
<dbReference type="Gene3D" id="3.40.50.150">
    <property type="entry name" value="Vaccinia Virus protein VP39"/>
    <property type="match status" value="1"/>
</dbReference>
<evidence type="ECO:0008006" key="4">
    <source>
        <dbReference type="Google" id="ProtNLM"/>
    </source>
</evidence>
<dbReference type="SUPFAM" id="SSF53335">
    <property type="entry name" value="S-adenosyl-L-methionine-dependent methyltransferases"/>
    <property type="match status" value="1"/>
</dbReference>
<dbReference type="AlphaFoldDB" id="A0A6P8BF57"/>
<dbReference type="PANTHER" id="PTHR43591">
    <property type="entry name" value="METHYLTRANSFERASE"/>
    <property type="match status" value="1"/>
</dbReference>
<name>A0A6P8BF57_PYRGI</name>
<dbReference type="Pfam" id="PF13489">
    <property type="entry name" value="Methyltransf_23"/>
    <property type="match status" value="1"/>
</dbReference>
<evidence type="ECO:0000313" key="3">
    <source>
        <dbReference type="RefSeq" id="XP_030985694.1"/>
    </source>
</evidence>
<reference evidence="3" key="2">
    <citation type="submission" date="2019-10" db="EMBL/GenBank/DDBJ databases">
        <authorList>
            <consortium name="NCBI Genome Project"/>
        </authorList>
    </citation>
    <scope>NUCLEOTIDE SEQUENCE</scope>
    <source>
        <strain evidence="3">NI907</strain>
    </source>
</reference>
<dbReference type="GO" id="GO:0008168">
    <property type="term" value="F:methyltransferase activity"/>
    <property type="evidence" value="ECO:0007669"/>
    <property type="project" value="TreeGrafter"/>
</dbReference>
<evidence type="ECO:0000313" key="2">
    <source>
        <dbReference type="Proteomes" id="UP000515153"/>
    </source>
</evidence>
<evidence type="ECO:0000256" key="1">
    <source>
        <dbReference type="ARBA" id="ARBA00038158"/>
    </source>
</evidence>
<dbReference type="RefSeq" id="XP_030985694.1">
    <property type="nucleotide sequence ID" value="XM_031124007.1"/>
</dbReference>
<reference evidence="3" key="3">
    <citation type="submission" date="2025-08" db="UniProtKB">
        <authorList>
            <consortium name="RefSeq"/>
        </authorList>
    </citation>
    <scope>IDENTIFICATION</scope>
    <source>
        <strain evidence="3">NI907</strain>
    </source>
</reference>
<dbReference type="GeneID" id="41958916"/>
<accession>A0A6P8BF57</accession>
<dbReference type="CDD" id="cd02440">
    <property type="entry name" value="AdoMet_MTases"/>
    <property type="match status" value="1"/>
</dbReference>
<keyword evidence="2" id="KW-1185">Reference proteome</keyword>